<dbReference type="GO" id="GO:1990728">
    <property type="term" value="C:mitotic spindle assembly checkpoint MAD1-MAD2 complex"/>
    <property type="evidence" value="ECO:0007669"/>
    <property type="project" value="UniProtKB-ARBA"/>
</dbReference>
<dbReference type="PANTHER" id="PTHR23168:SF0">
    <property type="entry name" value="MITOTIC SPINDLE ASSEMBLY CHECKPOINT PROTEIN MAD1"/>
    <property type="match status" value="1"/>
</dbReference>
<keyword evidence="12" id="KW-0995">Kinetochore</keyword>
<keyword evidence="17" id="KW-0539">Nucleus</keyword>
<keyword evidence="15 23" id="KW-0175">Coiled coil</keyword>
<evidence type="ECO:0000256" key="19">
    <source>
        <dbReference type="ARBA" id="ARBA00023328"/>
    </source>
</evidence>
<evidence type="ECO:0000256" key="21">
    <source>
        <dbReference type="ARBA" id="ARBA00073985"/>
    </source>
</evidence>
<evidence type="ECO:0000256" key="8">
    <source>
        <dbReference type="ARBA" id="ARBA00022499"/>
    </source>
</evidence>
<dbReference type="GO" id="GO:0000776">
    <property type="term" value="C:kinetochore"/>
    <property type="evidence" value="ECO:0007669"/>
    <property type="project" value="UniProtKB-KW"/>
</dbReference>
<evidence type="ECO:0000313" key="25">
    <source>
        <dbReference type="EMBL" id="SBP16225.1"/>
    </source>
</evidence>
<dbReference type="GO" id="GO:0007094">
    <property type="term" value="P:mitotic spindle assembly checkpoint signaling"/>
    <property type="evidence" value="ECO:0007669"/>
    <property type="project" value="InterPro"/>
</dbReference>
<feature type="compositionally biased region" description="Polar residues" evidence="24">
    <location>
        <begin position="452"/>
        <end position="464"/>
    </location>
</feature>
<dbReference type="EMBL" id="HADW01014825">
    <property type="protein sequence ID" value="SBP16225.1"/>
    <property type="molecule type" value="Transcribed_RNA"/>
</dbReference>
<keyword evidence="8" id="KW-1017">Isopeptide bond</keyword>
<keyword evidence="6" id="KW-0158">Chromosome</keyword>
<reference evidence="25" key="2">
    <citation type="submission" date="2016-06" db="EMBL/GenBank/DDBJ databases">
        <title>The genome of a short-lived fish provides insights into sex chromosome evolution and the genetic control of aging.</title>
        <authorList>
            <person name="Reichwald K."/>
            <person name="Felder M."/>
            <person name="Petzold A."/>
            <person name="Koch P."/>
            <person name="Groth M."/>
            <person name="Platzer M."/>
        </authorList>
    </citation>
    <scope>NUCLEOTIDE SEQUENCE</scope>
    <source>
        <tissue evidence="25">Brain</tissue>
    </source>
</reference>
<evidence type="ECO:0000256" key="2">
    <source>
        <dbReference type="ARBA" id="ARBA00004300"/>
    </source>
</evidence>
<evidence type="ECO:0000256" key="6">
    <source>
        <dbReference type="ARBA" id="ARBA00022454"/>
    </source>
</evidence>
<evidence type="ECO:0000256" key="1">
    <source>
        <dbReference type="ARBA" id="ARBA00004259"/>
    </source>
</evidence>
<keyword evidence="18" id="KW-0131">Cell cycle</keyword>
<feature type="coiled-coil region" evidence="23">
    <location>
        <begin position="520"/>
        <end position="667"/>
    </location>
</feature>
<dbReference type="GO" id="GO:1990706">
    <property type="term" value="C:MAD1 complex"/>
    <property type="evidence" value="ECO:0007669"/>
    <property type="project" value="UniProtKB-ARBA"/>
</dbReference>
<feature type="coiled-coil region" evidence="23">
    <location>
        <begin position="123"/>
        <end position="398"/>
    </location>
</feature>
<keyword evidence="16" id="KW-0206">Cytoskeleton</keyword>
<evidence type="ECO:0000256" key="16">
    <source>
        <dbReference type="ARBA" id="ARBA00023212"/>
    </source>
</evidence>
<dbReference type="SUPFAM" id="SSF75704">
    <property type="entry name" value="Mitotic arrest deficient-like 1, Mad1"/>
    <property type="match status" value="1"/>
</dbReference>
<evidence type="ECO:0000256" key="12">
    <source>
        <dbReference type="ARBA" id="ARBA00022838"/>
    </source>
</evidence>
<dbReference type="FunFam" id="3.30.457.60:FF:000002">
    <property type="entry name" value="Mitotic spindle assembly checkpoint protein MAD1"/>
    <property type="match status" value="1"/>
</dbReference>
<evidence type="ECO:0000256" key="10">
    <source>
        <dbReference type="ARBA" id="ARBA00022618"/>
    </source>
</evidence>
<dbReference type="GO" id="GO:0005635">
    <property type="term" value="C:nuclear envelope"/>
    <property type="evidence" value="ECO:0007669"/>
    <property type="project" value="UniProtKB-SubCell"/>
</dbReference>
<dbReference type="Gene3D" id="3.30.457.60">
    <property type="match status" value="1"/>
</dbReference>
<accession>A0A1A7XEF0</accession>
<organism evidence="25">
    <name type="scientific">Iconisemion striatum</name>
    <dbReference type="NCBI Taxonomy" id="60296"/>
    <lineage>
        <taxon>Eukaryota</taxon>
        <taxon>Metazoa</taxon>
        <taxon>Chordata</taxon>
        <taxon>Craniata</taxon>
        <taxon>Vertebrata</taxon>
        <taxon>Euteleostomi</taxon>
        <taxon>Actinopterygii</taxon>
        <taxon>Neopterygii</taxon>
        <taxon>Teleostei</taxon>
        <taxon>Neoteleostei</taxon>
        <taxon>Acanthomorphata</taxon>
        <taxon>Ovalentaria</taxon>
        <taxon>Atherinomorphae</taxon>
        <taxon>Cyprinodontiformes</taxon>
        <taxon>Nothobranchiidae</taxon>
        <taxon>Iconisemion</taxon>
    </lineage>
</organism>
<dbReference type="GO" id="GO:0072686">
    <property type="term" value="C:mitotic spindle"/>
    <property type="evidence" value="ECO:0007669"/>
    <property type="project" value="TreeGrafter"/>
</dbReference>
<reference evidence="25" key="1">
    <citation type="submission" date="2016-05" db="EMBL/GenBank/DDBJ databases">
        <authorList>
            <person name="Lavstsen T."/>
            <person name="Jespersen J.S."/>
        </authorList>
    </citation>
    <scope>NUCLEOTIDE SEQUENCE</scope>
    <source>
        <tissue evidence="25">Brain</tissue>
    </source>
</reference>
<evidence type="ECO:0000256" key="11">
    <source>
        <dbReference type="ARBA" id="ARBA00022776"/>
    </source>
</evidence>
<evidence type="ECO:0000256" key="22">
    <source>
        <dbReference type="ARBA" id="ARBA00075803"/>
    </source>
</evidence>
<evidence type="ECO:0000256" key="18">
    <source>
        <dbReference type="ARBA" id="ARBA00023306"/>
    </source>
</evidence>
<dbReference type="GO" id="GO:0000922">
    <property type="term" value="C:spindle pole"/>
    <property type="evidence" value="ECO:0007669"/>
    <property type="project" value="UniProtKB-SubCell"/>
</dbReference>
<proteinExistence type="inferred from homology"/>
<dbReference type="Pfam" id="PF05557">
    <property type="entry name" value="MAD"/>
    <property type="match status" value="1"/>
</dbReference>
<keyword evidence="9" id="KW-0597">Phosphoprotein</keyword>
<evidence type="ECO:0000256" key="14">
    <source>
        <dbReference type="ARBA" id="ARBA00022990"/>
    </source>
</evidence>
<dbReference type="GO" id="GO:0051315">
    <property type="term" value="P:attachment of mitotic spindle microtubules to kinetochore"/>
    <property type="evidence" value="ECO:0007669"/>
    <property type="project" value="TreeGrafter"/>
</dbReference>
<evidence type="ECO:0000256" key="5">
    <source>
        <dbReference type="ARBA" id="ARBA00008029"/>
    </source>
</evidence>
<dbReference type="GO" id="GO:0051301">
    <property type="term" value="P:cell division"/>
    <property type="evidence" value="ECO:0007669"/>
    <property type="project" value="UniProtKB-KW"/>
</dbReference>
<dbReference type="GO" id="GO:0005813">
    <property type="term" value="C:centrosome"/>
    <property type="evidence" value="ECO:0007669"/>
    <property type="project" value="UniProtKB-SubCell"/>
</dbReference>
<keyword evidence="11" id="KW-0498">Mitosis</keyword>
<dbReference type="FunFam" id="1.20.5.170:FF:000051">
    <property type="entry name" value="mitotic spindle assembly checkpoint protein MAD1"/>
    <property type="match status" value="1"/>
</dbReference>
<keyword evidence="7" id="KW-0963">Cytoplasm</keyword>
<comment type="function">
    <text evidence="20">Component of the spindle-assembly checkpoint that prevents the onset of anaphase until all chromosomes are properly aligned at the metaphase plate. Forms a heterotetrameric complex with the closed conformation form of MAD2L1 (C-MAD2) at unattached kinetochores during prometaphase, recruits an open conformation of MAD2L1 (O-MAD2) and promotes the conversion of O-MAD2 to C-MAD2, which ensures mitotic checkpoint signaling.</text>
</comment>
<evidence type="ECO:0000256" key="13">
    <source>
        <dbReference type="ARBA" id="ARBA00022843"/>
    </source>
</evidence>
<name>A0A1A7XEF0_9TELE</name>
<keyword evidence="19" id="KW-0137">Centromere</keyword>
<feature type="region of interest" description="Disordered" evidence="24">
    <location>
        <begin position="445"/>
        <end position="471"/>
    </location>
</feature>
<comment type="subcellular location">
    <subcellularLocation>
        <location evidence="3">Chromosome</location>
        <location evidence="3">Centromere</location>
        <location evidence="3">Kinetochore</location>
    </subcellularLocation>
    <subcellularLocation>
        <location evidence="2">Cytoplasm</location>
        <location evidence="2">Cytoskeleton</location>
        <location evidence="2">Microtubule organizing center</location>
        <location evidence="2">Centrosome</location>
    </subcellularLocation>
    <subcellularLocation>
        <location evidence="4">Cytoplasm</location>
        <location evidence="4">Cytoskeleton</location>
        <location evidence="4">Spindle pole</location>
    </subcellularLocation>
    <subcellularLocation>
        <location evidence="1">Nucleus envelope</location>
    </subcellularLocation>
</comment>
<dbReference type="Gene3D" id="6.10.250.90">
    <property type="match status" value="1"/>
</dbReference>
<comment type="similarity">
    <text evidence="5">Belongs to the MAD1 family.</text>
</comment>
<dbReference type="AlphaFoldDB" id="A0A1A7XEF0"/>
<sequence length="808" mass="93777">MDLEDDTTVLTTLRSFNTFVSRPERAQLQSERSAGSANLQNQYKRHGGISIKQLIRRLASIRITSPSTNLSLFTNNFYKSVIPAVYTMDLEDDTTVLTTLRSFNTFVSRPERAQLQSERSAGSANLQNQYKRQMERLEAAERVHTQHLYLQLDQEKKQMERSHKRARFELEKAVSESARDLGHEVDRNQELLGRIRKLEEREAEDKTKLSEQVEGNSALCKKLEDLNKKLEDRDNLLNAANQTITSLKDEIRDLTQKIQNQDLTISTQTLENQELQEQLDLQQRKYQDVFQHCQSLQDAQSSCSEHIIKIKELETRLSLQEQDIVIVKNVKSEVARLPDLQKELKRLRDDNAFLRENRENCGLLKEKMEGLRSKLERMEKTKEELINMELQNERLAEKLQAWEFLGQSTGLNIRKPEDLSREVIQIHQREITLKEQNYALSSRMRSLERSQSELQAEMTQQSSKSLEEQKKREAQESLVRMLQRRVLLLTKERDGMRAILESYDGELAPSEYSPILAKRLREAEEILQRTQSHNTDMEAQLTKAQEEMGALKLQLQTVELELETVKKQQVSAADSCSSATKEEVNILRQKIEDLEKERQRLEEQNNILEMRLERHNLQGDYDPVKTRVVHLKMNPTAAAKQQRQQDVEALREEVTRLRELVRSLQDGGAVGLLQSDSCMTTGLNLGLPPSKEVLDLRKQMESSELRNQRLKEVFQKKIQEFRTVCYVLTGYQIDITTENQYRLTSFYAEHMEDSLLFKKGSNGSMQLMETEFSKTLGEMVALHLHHQKSIPAFLSAVTLDLFSRQTTI</sequence>
<evidence type="ECO:0000256" key="7">
    <source>
        <dbReference type="ARBA" id="ARBA00022490"/>
    </source>
</evidence>
<evidence type="ECO:0000256" key="15">
    <source>
        <dbReference type="ARBA" id="ARBA00023054"/>
    </source>
</evidence>
<evidence type="ECO:0000256" key="9">
    <source>
        <dbReference type="ARBA" id="ARBA00022553"/>
    </source>
</evidence>
<evidence type="ECO:0000256" key="3">
    <source>
        <dbReference type="ARBA" id="ARBA00004629"/>
    </source>
</evidence>
<keyword evidence="14" id="KW-0007">Acetylation</keyword>
<evidence type="ECO:0000256" key="23">
    <source>
        <dbReference type="SAM" id="Coils"/>
    </source>
</evidence>
<protein>
    <recommendedName>
        <fullName evidence="21">Mitotic spindle assembly checkpoint protein MAD1</fullName>
    </recommendedName>
    <alternativeName>
        <fullName evidence="22">Mitotic arrest deficient 1-like protein 1</fullName>
    </alternativeName>
</protein>
<evidence type="ECO:0000256" key="20">
    <source>
        <dbReference type="ARBA" id="ARBA00053509"/>
    </source>
</evidence>
<evidence type="ECO:0000256" key="24">
    <source>
        <dbReference type="SAM" id="MobiDB-lite"/>
    </source>
</evidence>
<dbReference type="PANTHER" id="PTHR23168">
    <property type="entry name" value="MITOTIC SPINDLE ASSEMBLY CHECKPOINT PROTEIN MAD1 MITOTIC ARREST DEFICIENT-LIKE PROTEIN 1"/>
    <property type="match status" value="1"/>
</dbReference>
<evidence type="ECO:0000256" key="4">
    <source>
        <dbReference type="ARBA" id="ARBA00004647"/>
    </source>
</evidence>
<gene>
    <name evidence="25" type="primary">MAD1L1</name>
</gene>
<evidence type="ECO:0000256" key="17">
    <source>
        <dbReference type="ARBA" id="ARBA00023242"/>
    </source>
</evidence>
<dbReference type="Gene3D" id="1.20.5.170">
    <property type="match status" value="1"/>
</dbReference>
<dbReference type="InterPro" id="IPR008672">
    <property type="entry name" value="Mad1"/>
</dbReference>
<keyword evidence="10" id="KW-0132">Cell division</keyword>
<keyword evidence="13" id="KW-0832">Ubl conjugation</keyword>